<dbReference type="Proteomes" id="UP001152562">
    <property type="component" value="Unassembled WGS sequence"/>
</dbReference>
<proteinExistence type="predicted"/>
<reference evidence="1" key="1">
    <citation type="submission" date="2022-05" db="EMBL/GenBank/DDBJ databases">
        <authorList>
            <person name="Okamura Y."/>
        </authorList>
    </citation>
    <scope>NUCLEOTIDE SEQUENCE</scope>
</reference>
<evidence type="ECO:0000313" key="1">
    <source>
        <dbReference type="EMBL" id="CAH4020535.1"/>
    </source>
</evidence>
<dbReference type="EMBL" id="CALOZG010000004">
    <property type="protein sequence ID" value="CAH4020535.1"/>
    <property type="molecule type" value="Genomic_DNA"/>
</dbReference>
<keyword evidence="2" id="KW-1185">Reference proteome</keyword>
<accession>A0A9P0TEU5</accession>
<protein>
    <submittedName>
        <fullName evidence="1">Uncharacterized protein</fullName>
    </submittedName>
</protein>
<organism evidence="1 2">
    <name type="scientific">Pieris brassicae</name>
    <name type="common">White butterfly</name>
    <name type="synonym">Large white butterfly</name>
    <dbReference type="NCBI Taxonomy" id="7116"/>
    <lineage>
        <taxon>Eukaryota</taxon>
        <taxon>Metazoa</taxon>
        <taxon>Ecdysozoa</taxon>
        <taxon>Arthropoda</taxon>
        <taxon>Hexapoda</taxon>
        <taxon>Insecta</taxon>
        <taxon>Pterygota</taxon>
        <taxon>Neoptera</taxon>
        <taxon>Endopterygota</taxon>
        <taxon>Lepidoptera</taxon>
        <taxon>Glossata</taxon>
        <taxon>Ditrysia</taxon>
        <taxon>Papilionoidea</taxon>
        <taxon>Pieridae</taxon>
        <taxon>Pierinae</taxon>
        <taxon>Pieris</taxon>
    </lineage>
</organism>
<evidence type="ECO:0000313" key="2">
    <source>
        <dbReference type="Proteomes" id="UP001152562"/>
    </source>
</evidence>
<sequence length="143" mass="16680">MKNKEPQLTAKQLQAELKTIEKDLSELNTLKIYNKFPDILSKFIKKKEVHGIGKDILSEKTKQRMENREQLILTSPKTVETRRVIAQLSKDLRMSMRKDRKIHRLRTLENLIEKTGGTKKAIKQLQEKGQWISILKDLSGTKL</sequence>
<dbReference type="AlphaFoldDB" id="A0A9P0TEU5"/>
<gene>
    <name evidence="1" type="ORF">PIBRA_LOCUS3790</name>
</gene>
<name>A0A9P0TEU5_PIEBR</name>
<comment type="caution">
    <text evidence="1">The sequence shown here is derived from an EMBL/GenBank/DDBJ whole genome shotgun (WGS) entry which is preliminary data.</text>
</comment>